<proteinExistence type="predicted"/>
<sequence>CRGLPPQAPPPCRLLCEVLRLVEKPLASCGCKLALLLHYVVARYVSYVFAATDGFPLHADPIQVQLPNRIVRSHAAARLIPGGGSHPITL</sequence>
<protein>
    <submittedName>
        <fullName evidence="1">Uncharacterized protein</fullName>
    </submittedName>
</protein>
<feature type="non-terminal residue" evidence="1">
    <location>
        <position position="1"/>
    </location>
</feature>
<dbReference type="EMBL" id="AMZH03025868">
    <property type="protein sequence ID" value="RRT34902.1"/>
    <property type="molecule type" value="Genomic_DNA"/>
</dbReference>
<evidence type="ECO:0000313" key="1">
    <source>
        <dbReference type="EMBL" id="RRT34902.1"/>
    </source>
</evidence>
<dbReference type="Proteomes" id="UP000287651">
    <property type="component" value="Unassembled WGS sequence"/>
</dbReference>
<name>A0A426X5Z0_ENSVE</name>
<accession>A0A426X5Z0</accession>
<gene>
    <name evidence="1" type="ORF">B296_00039158</name>
</gene>
<comment type="caution">
    <text evidence="1">The sequence shown here is derived from an EMBL/GenBank/DDBJ whole genome shotgun (WGS) entry which is preliminary data.</text>
</comment>
<evidence type="ECO:0000313" key="2">
    <source>
        <dbReference type="Proteomes" id="UP000287651"/>
    </source>
</evidence>
<dbReference type="AlphaFoldDB" id="A0A426X5Z0"/>
<organism evidence="1 2">
    <name type="scientific">Ensete ventricosum</name>
    <name type="common">Abyssinian banana</name>
    <name type="synonym">Musa ensete</name>
    <dbReference type="NCBI Taxonomy" id="4639"/>
    <lineage>
        <taxon>Eukaryota</taxon>
        <taxon>Viridiplantae</taxon>
        <taxon>Streptophyta</taxon>
        <taxon>Embryophyta</taxon>
        <taxon>Tracheophyta</taxon>
        <taxon>Spermatophyta</taxon>
        <taxon>Magnoliopsida</taxon>
        <taxon>Liliopsida</taxon>
        <taxon>Zingiberales</taxon>
        <taxon>Musaceae</taxon>
        <taxon>Ensete</taxon>
    </lineage>
</organism>
<reference evidence="1 2" key="1">
    <citation type="journal article" date="2014" name="Agronomy (Basel)">
        <title>A Draft Genome Sequence for Ensete ventricosum, the Drought-Tolerant Tree Against Hunger.</title>
        <authorList>
            <person name="Harrison J."/>
            <person name="Moore K.A."/>
            <person name="Paszkiewicz K."/>
            <person name="Jones T."/>
            <person name="Grant M."/>
            <person name="Ambacheew D."/>
            <person name="Muzemil S."/>
            <person name="Studholme D.J."/>
        </authorList>
    </citation>
    <scope>NUCLEOTIDE SEQUENCE [LARGE SCALE GENOMIC DNA]</scope>
</reference>